<feature type="region of interest" description="Disordered" evidence="1">
    <location>
        <begin position="157"/>
        <end position="201"/>
    </location>
</feature>
<name>A0A1U7CSN1_9BACT</name>
<sequence>MRHPRWTMRRPVILMASAALLLGAEDWARGQDALPGSRLSIGRAKEEASFIVVAEVAETGGVVDAGKADDVSGPIMMWTELKPSAVLKGKVSAEELNRRPLQICLRGKERFPKTGEEFIVFIGDASSTAPITKILSKTKENLAAIEAAKPELQTGAADLRSEGGGLGGGGLGGGLGRAGSPLKPATPPSYQGTSIVPDKDATGDGLEVQKTFAVAMARDDPRSEEREAHFTWLDRNAYVRHYDVRRVGWRGHVLGCDSRPGGGWLVKVAVTPELRPQFSMRFCFVLDTVEETYEFVGDRVRMVESNAAIAKPDRHFFPIAW</sequence>
<dbReference type="OrthoDB" id="302054at2"/>
<dbReference type="Proteomes" id="UP000186309">
    <property type="component" value="Chromosome"/>
</dbReference>
<gene>
    <name evidence="2" type="ORF">BSF38_03479</name>
</gene>
<dbReference type="AlphaFoldDB" id="A0A1U7CSN1"/>
<dbReference type="EMBL" id="CP019082">
    <property type="protein sequence ID" value="APW61947.1"/>
    <property type="molecule type" value="Genomic_DNA"/>
</dbReference>
<dbReference type="RefSeq" id="WP_145952191.1">
    <property type="nucleotide sequence ID" value="NZ_CP019082.1"/>
</dbReference>
<organism evidence="2 3">
    <name type="scientific">Paludisphaera borealis</name>
    <dbReference type="NCBI Taxonomy" id="1387353"/>
    <lineage>
        <taxon>Bacteria</taxon>
        <taxon>Pseudomonadati</taxon>
        <taxon>Planctomycetota</taxon>
        <taxon>Planctomycetia</taxon>
        <taxon>Isosphaerales</taxon>
        <taxon>Isosphaeraceae</taxon>
        <taxon>Paludisphaera</taxon>
    </lineage>
</organism>
<feature type="compositionally biased region" description="Gly residues" evidence="1">
    <location>
        <begin position="162"/>
        <end position="177"/>
    </location>
</feature>
<accession>A0A1U7CSN1</accession>
<protein>
    <submittedName>
        <fullName evidence="2">Uncharacterized protein</fullName>
    </submittedName>
</protein>
<evidence type="ECO:0000313" key="2">
    <source>
        <dbReference type="EMBL" id="APW61947.1"/>
    </source>
</evidence>
<dbReference type="KEGG" id="pbor:BSF38_03479"/>
<keyword evidence="3" id="KW-1185">Reference proteome</keyword>
<evidence type="ECO:0000256" key="1">
    <source>
        <dbReference type="SAM" id="MobiDB-lite"/>
    </source>
</evidence>
<proteinExistence type="predicted"/>
<reference evidence="3" key="1">
    <citation type="submission" date="2016-12" db="EMBL/GenBank/DDBJ databases">
        <title>Comparative genomics of four Isosphaeraceae planctomycetes: a common pool of plasmids and glycoside hydrolase genes.</title>
        <authorList>
            <person name="Ivanova A."/>
        </authorList>
    </citation>
    <scope>NUCLEOTIDE SEQUENCE [LARGE SCALE GENOMIC DNA]</scope>
    <source>
        <strain evidence="3">PX4</strain>
    </source>
</reference>
<evidence type="ECO:0000313" key="3">
    <source>
        <dbReference type="Proteomes" id="UP000186309"/>
    </source>
</evidence>